<dbReference type="Proteomes" id="UP001206924">
    <property type="component" value="Unassembled WGS sequence"/>
</dbReference>
<evidence type="ECO:0000313" key="2">
    <source>
        <dbReference type="Proteomes" id="UP001206924"/>
    </source>
</evidence>
<proteinExistence type="predicted"/>
<keyword evidence="2" id="KW-1185">Reference proteome</keyword>
<protein>
    <submittedName>
        <fullName evidence="1">Uncharacterized protein</fullName>
    </submittedName>
</protein>
<comment type="caution">
    <text evidence="1">The sequence shown here is derived from an EMBL/GenBank/DDBJ whole genome shotgun (WGS) entry which is preliminary data.</text>
</comment>
<dbReference type="RefSeq" id="WP_255865545.1">
    <property type="nucleotide sequence ID" value="NZ_CP104263.1"/>
</dbReference>
<evidence type="ECO:0000313" key="1">
    <source>
        <dbReference type="EMBL" id="MCQ1950097.1"/>
    </source>
</evidence>
<reference evidence="1 2" key="1">
    <citation type="submission" date="2022-07" db="EMBL/GenBank/DDBJ databases">
        <title>Novel species in genus Arthrobacter.</title>
        <authorList>
            <person name="Liu Y."/>
        </authorList>
    </citation>
    <scope>NUCLEOTIDE SEQUENCE [LARGE SCALE GENOMIC DNA]</scope>
    <source>
        <strain evidence="2">zg-Y859</strain>
    </source>
</reference>
<accession>A0ABT1NSM9</accession>
<dbReference type="EMBL" id="JANFLP010000008">
    <property type="protein sequence ID" value="MCQ1950097.1"/>
    <property type="molecule type" value="Genomic_DNA"/>
</dbReference>
<name>A0ABT1NSM9_9MICC</name>
<sequence>MTSLEGPLSDPQSGVWIAERLAEPGTVAGTVPGGFEAYARVFHPIRAQLLGWQQDGPVRVESRPMRWEELAGVRGTVAHPMMQWAAILAGYRNPVSNEPGWHYEDPLVGALPAGTLAEVSRVLGAHTQTPGSCFAGLWDGYGWVAGSGETLSRSGAGDREALPQPFRGYDSVETVRRLELPLRDYLLFTGSLAVFAEPGWQEHNGWDPIQSPNLLWPADGAWFLASEIDFDSTIVGGSADLIRDLQQAAGLEAMEVPPDGDLTHLGDQLNEAPD</sequence>
<organism evidence="1 2">
    <name type="scientific">Arthrobacter jinronghuae</name>
    <dbReference type="NCBI Taxonomy" id="2964609"/>
    <lineage>
        <taxon>Bacteria</taxon>
        <taxon>Bacillati</taxon>
        <taxon>Actinomycetota</taxon>
        <taxon>Actinomycetes</taxon>
        <taxon>Micrococcales</taxon>
        <taxon>Micrococcaceae</taxon>
        <taxon>Arthrobacter</taxon>
    </lineage>
</organism>
<gene>
    <name evidence="1" type="ORF">NNX28_09170</name>
</gene>